<dbReference type="Proteomes" id="UP000054937">
    <property type="component" value="Unassembled WGS sequence"/>
</dbReference>
<dbReference type="PANTHER" id="PTHR12612">
    <property type="entry name" value="NUCLEAR TRANSPORT FACTOR 2"/>
    <property type="match status" value="1"/>
</dbReference>
<dbReference type="FunFam" id="3.10.450.50:FF:000005">
    <property type="entry name" value="Nuclear transport factor 2"/>
    <property type="match status" value="1"/>
</dbReference>
<dbReference type="Pfam" id="PF02136">
    <property type="entry name" value="NTF2"/>
    <property type="match status" value="1"/>
</dbReference>
<comment type="caution">
    <text evidence="4">The sequence shown here is derived from an EMBL/GenBank/DDBJ whole genome shotgun (WGS) entry which is preliminary data.</text>
</comment>
<evidence type="ECO:0000256" key="1">
    <source>
        <dbReference type="ARBA" id="ARBA00022490"/>
    </source>
</evidence>
<evidence type="ECO:0000259" key="3">
    <source>
        <dbReference type="PROSITE" id="PS50177"/>
    </source>
</evidence>
<comment type="subcellular location">
    <subcellularLocation>
        <location evidence="2">Cytoplasm</location>
    </subcellularLocation>
    <subcellularLocation>
        <location evidence="2">Nucleus</location>
    </subcellularLocation>
</comment>
<dbReference type="OMA" id="QFVEYYY"/>
<dbReference type="InterPro" id="IPR045875">
    <property type="entry name" value="NTF2"/>
</dbReference>
<sequence length="122" mass="13879">MDTKQIAQQFMTEYYGALMGQRQNLINFYTENSVMTYGGDVYKGVKQIAHKIESFGFEKIQYNVADFDVQEGPNQGSLVIFCTGTLQMDNDPQYKFSQVFNLLSNGSGGFYIHNDIFRLVLG</sequence>
<accession>A0A0V0QKG3</accession>
<organism evidence="4 5">
    <name type="scientific">Pseudocohnilembus persalinus</name>
    <name type="common">Ciliate</name>
    <dbReference type="NCBI Taxonomy" id="266149"/>
    <lineage>
        <taxon>Eukaryota</taxon>
        <taxon>Sar</taxon>
        <taxon>Alveolata</taxon>
        <taxon>Ciliophora</taxon>
        <taxon>Intramacronucleata</taxon>
        <taxon>Oligohymenophorea</taxon>
        <taxon>Scuticociliatia</taxon>
        <taxon>Philasterida</taxon>
        <taxon>Pseudocohnilembidae</taxon>
        <taxon>Pseudocohnilembus</taxon>
    </lineage>
</organism>
<dbReference type="GO" id="GO:0006606">
    <property type="term" value="P:protein import into nucleus"/>
    <property type="evidence" value="ECO:0007669"/>
    <property type="project" value="UniProtKB-ARBA"/>
</dbReference>
<dbReference type="PROSITE" id="PS50177">
    <property type="entry name" value="NTF2_DOMAIN"/>
    <property type="match status" value="1"/>
</dbReference>
<evidence type="ECO:0000313" key="4">
    <source>
        <dbReference type="EMBL" id="KRX02751.1"/>
    </source>
</evidence>
<reference evidence="4 5" key="1">
    <citation type="journal article" date="2015" name="Sci. Rep.">
        <title>Genome of the facultative scuticociliatosis pathogen Pseudocohnilembus persalinus provides insight into its virulence through horizontal gene transfer.</title>
        <authorList>
            <person name="Xiong J."/>
            <person name="Wang G."/>
            <person name="Cheng J."/>
            <person name="Tian M."/>
            <person name="Pan X."/>
            <person name="Warren A."/>
            <person name="Jiang C."/>
            <person name="Yuan D."/>
            <person name="Miao W."/>
        </authorList>
    </citation>
    <scope>NUCLEOTIDE SEQUENCE [LARGE SCALE GENOMIC DNA]</scope>
    <source>
        <strain evidence="4">36N120E</strain>
    </source>
</reference>
<keyword evidence="5" id="KW-1185">Reference proteome</keyword>
<dbReference type="InParanoid" id="A0A0V0QKG3"/>
<dbReference type="InterPro" id="IPR002075">
    <property type="entry name" value="NTF2_dom"/>
</dbReference>
<dbReference type="InterPro" id="IPR032710">
    <property type="entry name" value="NTF2-like_dom_sf"/>
</dbReference>
<keyword evidence="2" id="KW-0539">Nucleus</keyword>
<gene>
    <name evidence="4" type="ORF">PPERSA_02241</name>
</gene>
<name>A0A0V0QKG3_PSEPJ</name>
<dbReference type="CDD" id="cd00780">
    <property type="entry name" value="NTF2"/>
    <property type="match status" value="1"/>
</dbReference>
<proteinExistence type="predicted"/>
<evidence type="ECO:0000256" key="2">
    <source>
        <dbReference type="RuleBase" id="RU369002"/>
    </source>
</evidence>
<feature type="domain" description="NTF2" evidence="3">
    <location>
        <begin position="6"/>
        <end position="119"/>
    </location>
</feature>
<dbReference type="GO" id="GO:0051028">
    <property type="term" value="P:mRNA transport"/>
    <property type="evidence" value="ECO:0007669"/>
    <property type="project" value="UniProtKB-UniRule"/>
</dbReference>
<dbReference type="FunCoup" id="A0A0V0QKG3">
    <property type="interactions" value="499"/>
</dbReference>
<dbReference type="EMBL" id="LDAU01000152">
    <property type="protein sequence ID" value="KRX02751.1"/>
    <property type="molecule type" value="Genomic_DNA"/>
</dbReference>
<comment type="function">
    <text evidence="2">Has a role in nuclear-cytoplasmic transport of proteins and mRNAs.</text>
</comment>
<evidence type="ECO:0000313" key="5">
    <source>
        <dbReference type="Proteomes" id="UP000054937"/>
    </source>
</evidence>
<dbReference type="Gene3D" id="3.10.450.50">
    <property type="match status" value="1"/>
</dbReference>
<dbReference type="GO" id="GO:0005635">
    <property type="term" value="C:nuclear envelope"/>
    <property type="evidence" value="ECO:0007669"/>
    <property type="project" value="UniProtKB-ARBA"/>
</dbReference>
<protein>
    <recommendedName>
        <fullName evidence="2">Nuclear transport factor 2</fullName>
        <shortName evidence="2">NTF-2</shortName>
    </recommendedName>
</protein>
<dbReference type="SUPFAM" id="SSF54427">
    <property type="entry name" value="NTF2-like"/>
    <property type="match status" value="1"/>
</dbReference>
<dbReference type="InterPro" id="IPR018222">
    <property type="entry name" value="Nuclear_transport_factor_2_euk"/>
</dbReference>
<keyword evidence="2" id="KW-0813">Transport</keyword>
<keyword evidence="2" id="KW-0653">Protein transport</keyword>
<dbReference type="AlphaFoldDB" id="A0A0V0QKG3"/>
<keyword evidence="1 2" id="KW-0963">Cytoplasm</keyword>
<dbReference type="GO" id="GO:0005737">
    <property type="term" value="C:cytoplasm"/>
    <property type="evidence" value="ECO:0007669"/>
    <property type="project" value="UniProtKB-SubCell"/>
</dbReference>
<dbReference type="OrthoDB" id="6507044at2759"/>